<keyword evidence="3" id="KW-1185">Reference proteome</keyword>
<feature type="transmembrane region" description="Helical" evidence="1">
    <location>
        <begin position="39"/>
        <end position="63"/>
    </location>
</feature>
<gene>
    <name evidence="2" type="ORF">ACFFGG_17240</name>
</gene>
<organism evidence="2 3">
    <name type="scientific">Ottowia pentelensis</name>
    <dbReference type="NCBI Taxonomy" id="511108"/>
    <lineage>
        <taxon>Bacteria</taxon>
        <taxon>Pseudomonadati</taxon>
        <taxon>Pseudomonadota</taxon>
        <taxon>Betaproteobacteria</taxon>
        <taxon>Burkholderiales</taxon>
        <taxon>Comamonadaceae</taxon>
        <taxon>Ottowia</taxon>
    </lineage>
</organism>
<reference evidence="2 3" key="1">
    <citation type="submission" date="2024-09" db="EMBL/GenBank/DDBJ databases">
        <authorList>
            <person name="Sun Q."/>
            <person name="Mori K."/>
        </authorList>
    </citation>
    <scope>NUCLEOTIDE SEQUENCE [LARGE SCALE GENOMIC DNA]</scope>
    <source>
        <strain evidence="2 3">NCAIM B.02336</strain>
    </source>
</reference>
<keyword evidence="1" id="KW-0812">Transmembrane</keyword>
<proteinExistence type="predicted"/>
<keyword evidence="1" id="KW-0472">Membrane</keyword>
<sequence length="90" mass="9544">MDWLDLLWHVAGFVAPALVLAPAMVLASRFLGKKKAASLAWPAQAAINFIVCVAVLAAGVVLSGHDGRMLTYAALVLASAACQAWLTRRR</sequence>
<comment type="caution">
    <text evidence="2">The sequence shown here is derived from an EMBL/GenBank/DDBJ whole genome shotgun (WGS) entry which is preliminary data.</text>
</comment>
<evidence type="ECO:0000256" key="1">
    <source>
        <dbReference type="SAM" id="Phobius"/>
    </source>
</evidence>
<feature type="transmembrane region" description="Helical" evidence="1">
    <location>
        <begin position="69"/>
        <end position="86"/>
    </location>
</feature>
<dbReference type="RefSeq" id="WP_377484933.1">
    <property type="nucleotide sequence ID" value="NZ_JBHLTN010000043.1"/>
</dbReference>
<protein>
    <recommendedName>
        <fullName evidence="4">PQ-loop repeat-containing protein</fullName>
    </recommendedName>
</protein>
<keyword evidence="1" id="KW-1133">Transmembrane helix</keyword>
<dbReference type="EMBL" id="JBHLTN010000043">
    <property type="protein sequence ID" value="MFC0594296.1"/>
    <property type="molecule type" value="Genomic_DNA"/>
</dbReference>
<dbReference type="Proteomes" id="UP001589834">
    <property type="component" value="Unassembled WGS sequence"/>
</dbReference>
<name>A0ABV6PWT1_9BURK</name>
<evidence type="ECO:0000313" key="2">
    <source>
        <dbReference type="EMBL" id="MFC0594296.1"/>
    </source>
</evidence>
<evidence type="ECO:0000313" key="3">
    <source>
        <dbReference type="Proteomes" id="UP001589834"/>
    </source>
</evidence>
<feature type="transmembrane region" description="Helical" evidence="1">
    <location>
        <begin position="6"/>
        <end position="27"/>
    </location>
</feature>
<evidence type="ECO:0008006" key="4">
    <source>
        <dbReference type="Google" id="ProtNLM"/>
    </source>
</evidence>
<accession>A0ABV6PWT1</accession>